<proteinExistence type="predicted"/>
<comment type="caution">
    <text evidence="2">The sequence shown here is derived from an EMBL/GenBank/DDBJ whole genome shotgun (WGS) entry which is preliminary data.</text>
</comment>
<dbReference type="SUPFAM" id="SSF52540">
    <property type="entry name" value="P-loop containing nucleoside triphosphate hydrolases"/>
    <property type="match status" value="1"/>
</dbReference>
<evidence type="ECO:0000259" key="1">
    <source>
        <dbReference type="Pfam" id="PF19993"/>
    </source>
</evidence>
<dbReference type="InterPro" id="IPR045528">
    <property type="entry name" value="DO-GTPase2"/>
</dbReference>
<evidence type="ECO:0000313" key="2">
    <source>
        <dbReference type="EMBL" id="TYA74934.1"/>
    </source>
</evidence>
<organism evidence="2 3">
    <name type="scientific">Seonamhaeicola marinus</name>
    <dbReference type="NCBI Taxonomy" id="1912246"/>
    <lineage>
        <taxon>Bacteria</taxon>
        <taxon>Pseudomonadati</taxon>
        <taxon>Bacteroidota</taxon>
        <taxon>Flavobacteriia</taxon>
        <taxon>Flavobacteriales</taxon>
        <taxon>Flavobacteriaceae</taxon>
    </lineage>
</organism>
<reference evidence="2 3" key="1">
    <citation type="submission" date="2019-08" db="EMBL/GenBank/DDBJ databases">
        <title>Seonamhaeicola sediminis sp. nov., isolated from marine sediment.</title>
        <authorList>
            <person name="Cao W.R."/>
        </authorList>
    </citation>
    <scope>NUCLEOTIDE SEQUENCE [LARGE SCALE GENOMIC DNA]</scope>
    <source>
        <strain evidence="2 3">B011</strain>
    </source>
</reference>
<dbReference type="RefSeq" id="WP_148544179.1">
    <property type="nucleotide sequence ID" value="NZ_VSDQ01000679.1"/>
</dbReference>
<sequence>MLKKCSNPDCTAPKGLCATHASPEYENCSNWKQKNTKSAIGSTKQRSSKSKELSWTGVELQPTDIGIVSHRGKPSIIGIIGAANAGKTSYLGMLYTLLYNGKRFKNWSFVGSYTLAGWEKLAMYLRLDPNGKVDFPEPTPSNPDFYCLLHLALRNGHDFYDLIFADTSGEVFTQWSKNVDDINVENARWVYKNSSSFIFFVDCEALIKNMGREKQRIVQLAAQVAKDLGGRPITIVWSKADLINDIRENIKLAVERSLDNYFPEADVIEISNYSKDDPDKLCHENNLNVTEFLLDKLNTPKKSNLTPDIGNTSDYFFRYKGSYGSK</sequence>
<dbReference type="AlphaFoldDB" id="A0A5D0HU90"/>
<dbReference type="Gene3D" id="3.40.50.300">
    <property type="entry name" value="P-loop containing nucleotide triphosphate hydrolases"/>
    <property type="match status" value="1"/>
</dbReference>
<dbReference type="Pfam" id="PF19993">
    <property type="entry name" value="DO-GTPase2"/>
    <property type="match status" value="1"/>
</dbReference>
<keyword evidence="3" id="KW-1185">Reference proteome</keyword>
<evidence type="ECO:0000313" key="3">
    <source>
        <dbReference type="Proteomes" id="UP000323930"/>
    </source>
</evidence>
<gene>
    <name evidence="2" type="ORF">FUA24_16675</name>
</gene>
<name>A0A5D0HU90_9FLAO</name>
<accession>A0A5D0HU90</accession>
<feature type="domain" description="Double-GTPase 2" evidence="1">
    <location>
        <begin position="76"/>
        <end position="291"/>
    </location>
</feature>
<dbReference type="OrthoDB" id="9758568at2"/>
<protein>
    <submittedName>
        <fullName evidence="2">GTPase domain-containing protein</fullName>
    </submittedName>
</protein>
<dbReference type="Proteomes" id="UP000323930">
    <property type="component" value="Unassembled WGS sequence"/>
</dbReference>
<dbReference type="EMBL" id="VSDQ01000679">
    <property type="protein sequence ID" value="TYA74934.1"/>
    <property type="molecule type" value="Genomic_DNA"/>
</dbReference>
<dbReference type="InterPro" id="IPR027417">
    <property type="entry name" value="P-loop_NTPase"/>
</dbReference>